<dbReference type="Proteomes" id="UP000626697">
    <property type="component" value="Unassembled WGS sequence"/>
</dbReference>
<keyword evidence="2" id="KW-0677">Repeat</keyword>
<feature type="signal peptide" evidence="5">
    <location>
        <begin position="1"/>
        <end position="23"/>
    </location>
</feature>
<dbReference type="Gene3D" id="2.160.20.10">
    <property type="entry name" value="Single-stranded right-handed beta-helix, Pectin lyase-like"/>
    <property type="match status" value="1"/>
</dbReference>
<dbReference type="SMART" id="SM00710">
    <property type="entry name" value="PbH1"/>
    <property type="match status" value="8"/>
</dbReference>
<protein>
    <submittedName>
        <fullName evidence="7">Nitrous oxidase accessory protein</fullName>
    </submittedName>
</protein>
<keyword evidence="5" id="KW-0732">Signal</keyword>
<accession>A0ABR6CPH0</accession>
<comment type="pathway">
    <text evidence="1">Protein modification; protein ubiquitination.</text>
</comment>
<dbReference type="InterPro" id="IPR007742">
    <property type="entry name" value="NosD_dom"/>
</dbReference>
<keyword evidence="3" id="KW-0833">Ubl conjugation pathway</keyword>
<name>A0ABR6CPH0_9BACI</name>
<feature type="domain" description="Periplasmic copper-binding protein NosD beta helix" evidence="6">
    <location>
        <begin position="138"/>
        <end position="328"/>
    </location>
</feature>
<dbReference type="EMBL" id="JACJHX010000004">
    <property type="protein sequence ID" value="MBA9026563.1"/>
    <property type="molecule type" value="Genomic_DNA"/>
</dbReference>
<dbReference type="PANTHER" id="PTHR22990">
    <property type="entry name" value="F-BOX ONLY PROTEIN"/>
    <property type="match status" value="1"/>
</dbReference>
<evidence type="ECO:0000256" key="5">
    <source>
        <dbReference type="SAM" id="SignalP"/>
    </source>
</evidence>
<evidence type="ECO:0000256" key="2">
    <source>
        <dbReference type="ARBA" id="ARBA00022737"/>
    </source>
</evidence>
<reference evidence="7 8" key="1">
    <citation type="submission" date="2020-08" db="EMBL/GenBank/DDBJ databases">
        <title>Genomic Encyclopedia of Type Strains, Phase IV (KMG-IV): sequencing the most valuable type-strain genomes for metagenomic binning, comparative biology and taxonomic classification.</title>
        <authorList>
            <person name="Goeker M."/>
        </authorList>
    </citation>
    <scope>NUCLEOTIDE SEQUENCE [LARGE SCALE GENOMIC DNA]</scope>
    <source>
        <strain evidence="7 8">DSM 105481</strain>
    </source>
</reference>
<dbReference type="InterPro" id="IPR022441">
    <property type="entry name" value="Para_beta_helix_rpt-2"/>
</dbReference>
<evidence type="ECO:0000313" key="7">
    <source>
        <dbReference type="EMBL" id="MBA9026563.1"/>
    </source>
</evidence>
<keyword evidence="8" id="KW-1185">Reference proteome</keyword>
<dbReference type="InterPro" id="IPR051550">
    <property type="entry name" value="SCF-Subunits/Alg-Epimerases"/>
</dbReference>
<dbReference type="NCBIfam" id="TIGR03804">
    <property type="entry name" value="para_beta_helix"/>
    <property type="match status" value="3"/>
</dbReference>
<keyword evidence="4" id="KW-1133">Transmembrane helix</keyword>
<sequence length="424" mass="47400">MKIMNYIMLLLVLSFFLPAVSEAEGTIQSKINEAQKGAVIEIEEGEYEETLVITKPITLKGKGEILLRSCLSEPVVTISGESVTLKNIKVEHCGDEKEATAIYVTGSNHKLEGIAIETKRFGIRLDNANGVTIKDSEIVGRKQGNGIDLWKSNQNKFENLKINNVLDGIYLEKSDGNTIHRNDIQRSRYGLHLMFSNENVLEENASRANITGTMLMESKRTVVRNNKFLSNNKSVNAQGLLIYLSTDTEVTGNEFISNRVGIFIEEAENNRIDTNKIMDNFIGVQFKKSNENKVIRNTFVGNVNDAQAIESANNQVNGNYWDAASKIDVNGDGKSEIVYSADPYFLTLTNAVPEYQLFFQTPGLILLQNILKSPADQLLTDSAPLMNMTLEVEKEKSTSFSLWVISVVMILSSFSLFIFGRKRR</sequence>
<dbReference type="InterPro" id="IPR012334">
    <property type="entry name" value="Pectin_lyas_fold"/>
</dbReference>
<evidence type="ECO:0000313" key="8">
    <source>
        <dbReference type="Proteomes" id="UP000626697"/>
    </source>
</evidence>
<dbReference type="SUPFAM" id="SSF51126">
    <property type="entry name" value="Pectin lyase-like"/>
    <property type="match status" value="1"/>
</dbReference>
<dbReference type="RefSeq" id="WP_182502372.1">
    <property type="nucleotide sequence ID" value="NZ_JACJHX010000004.1"/>
</dbReference>
<dbReference type="Pfam" id="PF05048">
    <property type="entry name" value="NosD"/>
    <property type="match status" value="1"/>
</dbReference>
<comment type="caution">
    <text evidence="7">The sequence shown here is derived from an EMBL/GenBank/DDBJ whole genome shotgun (WGS) entry which is preliminary data.</text>
</comment>
<organism evidence="7 8">
    <name type="scientific">Peribacillus huizhouensis</name>
    <dbReference type="NCBI Taxonomy" id="1501239"/>
    <lineage>
        <taxon>Bacteria</taxon>
        <taxon>Bacillati</taxon>
        <taxon>Bacillota</taxon>
        <taxon>Bacilli</taxon>
        <taxon>Bacillales</taxon>
        <taxon>Bacillaceae</taxon>
        <taxon>Peribacillus</taxon>
    </lineage>
</organism>
<dbReference type="InterPro" id="IPR011050">
    <property type="entry name" value="Pectin_lyase_fold/virulence"/>
</dbReference>
<keyword evidence="4" id="KW-0472">Membrane</keyword>
<gene>
    <name evidence="7" type="ORF">HNP81_001848</name>
</gene>
<proteinExistence type="predicted"/>
<keyword evidence="4" id="KW-0812">Transmembrane</keyword>
<dbReference type="PANTHER" id="PTHR22990:SF15">
    <property type="entry name" value="F-BOX ONLY PROTEIN 10"/>
    <property type="match status" value="1"/>
</dbReference>
<dbReference type="InterPro" id="IPR006626">
    <property type="entry name" value="PbH1"/>
</dbReference>
<evidence type="ECO:0000256" key="1">
    <source>
        <dbReference type="ARBA" id="ARBA00004906"/>
    </source>
</evidence>
<feature type="chain" id="PRO_5045048709" evidence="5">
    <location>
        <begin position="24"/>
        <end position="424"/>
    </location>
</feature>
<evidence type="ECO:0000256" key="3">
    <source>
        <dbReference type="ARBA" id="ARBA00022786"/>
    </source>
</evidence>
<evidence type="ECO:0000256" key="4">
    <source>
        <dbReference type="SAM" id="Phobius"/>
    </source>
</evidence>
<evidence type="ECO:0000259" key="6">
    <source>
        <dbReference type="Pfam" id="PF05048"/>
    </source>
</evidence>
<feature type="transmembrane region" description="Helical" evidence="4">
    <location>
        <begin position="400"/>
        <end position="419"/>
    </location>
</feature>